<protein>
    <recommendedName>
        <fullName evidence="2">CAAX prenyl protease 2/Lysostaphin resistance protein A-like domain-containing protein</fullName>
    </recommendedName>
</protein>
<dbReference type="AlphaFoldDB" id="M1L8C1"/>
<dbReference type="GO" id="GO:0080120">
    <property type="term" value="P:CAAX-box protein maturation"/>
    <property type="evidence" value="ECO:0007669"/>
    <property type="project" value="UniProtKB-ARBA"/>
</dbReference>
<dbReference type="HOGENOM" id="CLU_1127213_0_0_4"/>
<accession>M1L8C1</accession>
<keyword evidence="1" id="KW-0472">Membrane</keyword>
<dbReference type="RefSeq" id="WP_015389308.1">
    <property type="nucleotide sequence ID" value="NC_020284.1"/>
</dbReference>
<evidence type="ECO:0000313" key="3">
    <source>
        <dbReference type="EMBL" id="AGF48823.1"/>
    </source>
</evidence>
<evidence type="ECO:0000256" key="1">
    <source>
        <dbReference type="SAM" id="Phobius"/>
    </source>
</evidence>
<proteinExistence type="predicted"/>
<evidence type="ECO:0000259" key="2">
    <source>
        <dbReference type="Pfam" id="PF02517"/>
    </source>
</evidence>
<dbReference type="InterPro" id="IPR003675">
    <property type="entry name" value="Rce1/LyrA-like_dom"/>
</dbReference>
<dbReference type="EMBL" id="CP003806">
    <property type="protein sequence ID" value="AGF48823.1"/>
    <property type="molecule type" value="Genomic_DNA"/>
</dbReference>
<evidence type="ECO:0000313" key="4">
    <source>
        <dbReference type="Proteomes" id="UP000011658"/>
    </source>
</evidence>
<feature type="transmembrane region" description="Helical" evidence="1">
    <location>
        <begin position="108"/>
        <end position="140"/>
    </location>
</feature>
<keyword evidence="4" id="KW-1185">Reference proteome</keyword>
<dbReference type="STRING" id="1208921.ST1E_0354"/>
<dbReference type="PATRIC" id="fig|1208921.3.peg.99"/>
<dbReference type="Pfam" id="PF02517">
    <property type="entry name" value="Rce1-like"/>
    <property type="match status" value="1"/>
</dbReference>
<dbReference type="Proteomes" id="UP000011658">
    <property type="component" value="Chromosome"/>
</dbReference>
<dbReference type="eggNOG" id="COG1266">
    <property type="taxonomic scope" value="Bacteria"/>
</dbReference>
<name>M1L8C1_9PROT</name>
<dbReference type="GO" id="GO:0004175">
    <property type="term" value="F:endopeptidase activity"/>
    <property type="evidence" value="ECO:0007669"/>
    <property type="project" value="UniProtKB-ARBA"/>
</dbReference>
<feature type="transmembrane region" description="Helical" evidence="1">
    <location>
        <begin position="213"/>
        <end position="234"/>
    </location>
</feature>
<sequence>MSIKFISELRDFFCFIRNPGSVVFKDIDLLCSESNFIKSFSISNLMRWACLLWFLNIFILGPTACSVANIIGAKHKIESNIPLFSAIIWAPIIEEMLFRYWMLSSINFIWIAPFFIFILLTGPSFFYSIIIVCTIANMFFNKYFFRSCRYQVISNYNCFPVLFHISNIIFASLHIYNFVFYDFNNWYLAPLLVLPQWCTGLVLGWVRLTKGIIPSILLHSIFNAAPAIIMWFFLRNQTATFVI</sequence>
<reference evidence="3 4" key="1">
    <citation type="journal article" date="2013" name="Genome Biol. Evol.">
        <title>Genome evolution and phylogenomic analysis of candidatus kinetoplastibacterium, the betaproteobacterial endosymbionts of strigomonas and angomonas.</title>
        <authorList>
            <person name="Alves J.M."/>
            <person name="Serrano M.G."/>
            <person name="Maia da Silva F."/>
            <person name="Voegtly L.J."/>
            <person name="Matveyev A.V."/>
            <person name="Teixeira M.M."/>
            <person name="Camargo E.P."/>
            <person name="Buck G.A."/>
        </authorList>
    </citation>
    <scope>NUCLEOTIDE SEQUENCE [LARGE SCALE GENOMIC DNA]</scope>
    <source>
        <strain evidence="3 4">TCC219</strain>
    </source>
</reference>
<dbReference type="OrthoDB" id="8521072at2"/>
<dbReference type="KEGG" id="kga:ST1E_0354"/>
<feature type="domain" description="CAAX prenyl protease 2/Lysostaphin resistance protein A-like" evidence="2">
    <location>
        <begin position="126"/>
        <end position="224"/>
    </location>
</feature>
<feature type="transmembrane region" description="Helical" evidence="1">
    <location>
        <begin position="186"/>
        <end position="206"/>
    </location>
</feature>
<keyword evidence="1" id="KW-1133">Transmembrane helix</keyword>
<gene>
    <name evidence="3" type="ORF">ST1E_0354</name>
</gene>
<feature type="transmembrane region" description="Helical" evidence="1">
    <location>
        <begin position="45"/>
        <end position="71"/>
    </location>
</feature>
<keyword evidence="1" id="KW-0812">Transmembrane</keyword>
<organism evidence="3 4">
    <name type="scientific">Candidatus Kinetoplastidibacterium galati TCC219</name>
    <dbReference type="NCBI Taxonomy" id="1208921"/>
    <lineage>
        <taxon>Bacteria</taxon>
        <taxon>Pseudomonadati</taxon>
        <taxon>Pseudomonadota</taxon>
        <taxon>Betaproteobacteria</taxon>
        <taxon>Candidatus Kinetoplastidibacterium</taxon>
    </lineage>
</organism>